<dbReference type="STRING" id="406100.SAMN04488052_103155"/>
<dbReference type="PANTHER" id="PTHR43880:SF12">
    <property type="entry name" value="ALCOHOL DEHYDROGENASE CLASS-3"/>
    <property type="match status" value="1"/>
</dbReference>
<dbReference type="SMART" id="SM00829">
    <property type="entry name" value="PKS_ER"/>
    <property type="match status" value="1"/>
</dbReference>
<organism evidence="8 9">
    <name type="scientific">Aquisalimonas asiatica</name>
    <dbReference type="NCBI Taxonomy" id="406100"/>
    <lineage>
        <taxon>Bacteria</taxon>
        <taxon>Pseudomonadati</taxon>
        <taxon>Pseudomonadota</taxon>
        <taxon>Gammaproteobacteria</taxon>
        <taxon>Chromatiales</taxon>
        <taxon>Ectothiorhodospiraceae</taxon>
        <taxon>Aquisalimonas</taxon>
    </lineage>
</organism>
<dbReference type="Gene3D" id="3.90.180.10">
    <property type="entry name" value="Medium-chain alcohol dehydrogenases, catalytic domain"/>
    <property type="match status" value="1"/>
</dbReference>
<dbReference type="Pfam" id="PF08240">
    <property type="entry name" value="ADH_N"/>
    <property type="match status" value="1"/>
</dbReference>
<name>A0A1H8SSH2_9GAMM</name>
<keyword evidence="3 6" id="KW-0862">Zinc</keyword>
<evidence type="ECO:0000256" key="2">
    <source>
        <dbReference type="ARBA" id="ARBA00022723"/>
    </source>
</evidence>
<dbReference type="SUPFAM" id="SSF50129">
    <property type="entry name" value="GroES-like"/>
    <property type="match status" value="2"/>
</dbReference>
<reference evidence="8 9" key="1">
    <citation type="submission" date="2016-10" db="EMBL/GenBank/DDBJ databases">
        <authorList>
            <person name="de Groot N.N."/>
        </authorList>
    </citation>
    <scope>NUCLEOTIDE SEQUENCE [LARGE SCALE GENOMIC DNA]</scope>
    <source>
        <strain evidence="8 9">CGMCC 1.6291</strain>
    </source>
</reference>
<accession>A0A1H8SSH2</accession>
<dbReference type="Proteomes" id="UP000199657">
    <property type="component" value="Unassembled WGS sequence"/>
</dbReference>
<evidence type="ECO:0000313" key="8">
    <source>
        <dbReference type="EMBL" id="SEO81304.1"/>
    </source>
</evidence>
<dbReference type="OrthoDB" id="9770544at2"/>
<dbReference type="FunFam" id="3.40.50.720:FF:000003">
    <property type="entry name" value="S-(hydroxymethyl)glutathione dehydrogenase"/>
    <property type="match status" value="1"/>
</dbReference>
<feature type="domain" description="Enoyl reductase (ER)" evidence="7">
    <location>
        <begin position="18"/>
        <end position="366"/>
    </location>
</feature>
<dbReference type="PANTHER" id="PTHR43880">
    <property type="entry name" value="ALCOHOL DEHYDROGENASE"/>
    <property type="match status" value="1"/>
</dbReference>
<keyword evidence="4" id="KW-0560">Oxidoreductase</keyword>
<keyword evidence="2 6" id="KW-0479">Metal-binding</keyword>
<protein>
    <submittedName>
        <fullName evidence="8">S-(Hydroxymethyl)glutathione dehydrogenase / alcohol dehydrogenase</fullName>
    </submittedName>
</protein>
<comment type="cofactor">
    <cofactor evidence="1 6">
        <name>Zn(2+)</name>
        <dbReference type="ChEBI" id="CHEBI:29105"/>
    </cofactor>
</comment>
<dbReference type="InterPro" id="IPR013154">
    <property type="entry name" value="ADH-like_N"/>
</dbReference>
<evidence type="ECO:0000256" key="3">
    <source>
        <dbReference type="ARBA" id="ARBA00022833"/>
    </source>
</evidence>
<evidence type="ECO:0000256" key="4">
    <source>
        <dbReference type="ARBA" id="ARBA00023002"/>
    </source>
</evidence>
<dbReference type="InterPro" id="IPR013149">
    <property type="entry name" value="ADH-like_C"/>
</dbReference>
<gene>
    <name evidence="8" type="ORF">SAMN04488052_103155</name>
</gene>
<evidence type="ECO:0000256" key="1">
    <source>
        <dbReference type="ARBA" id="ARBA00001947"/>
    </source>
</evidence>
<dbReference type="InterPro" id="IPR020843">
    <property type="entry name" value="ER"/>
</dbReference>
<evidence type="ECO:0000256" key="6">
    <source>
        <dbReference type="RuleBase" id="RU361277"/>
    </source>
</evidence>
<sequence>MTQTARAAVCRDWNTPIGVETIQVEAPRRDEVMIRLHACGVCHSDLSAATGVIAFPPPLVLGHEGAGEVVAVGEGVTDFSIGDRVITSFVSMCGTCRYCNAGRPVLCDTVNTALTTLPDGTVRTRDADGKDLSIFSGCGVMAEYATLHVNNVVPVTDNVPMDRAALVGCAVMTGVGAVFNTAQLEPGSTAVVFGAGGVGLNTIQGCRIAGARQIIAVDMSEEKLETAKRFGATDVVLADDKVHKAVRKLTGGGADYAFECVGRGAVAQQAYACLGKGGTVIIVGVAPQSDMTSVNTLSLPAQEKGIRGSWFGSARPRYDFPKLFGLYASGQLLLDELVTETYSIDEAPQAFADMEAGRNARGVIVFD</sequence>
<evidence type="ECO:0000259" key="7">
    <source>
        <dbReference type="SMART" id="SM00829"/>
    </source>
</evidence>
<keyword evidence="9" id="KW-1185">Reference proteome</keyword>
<dbReference type="InterPro" id="IPR036291">
    <property type="entry name" value="NAD(P)-bd_dom_sf"/>
</dbReference>
<evidence type="ECO:0000256" key="5">
    <source>
        <dbReference type="ARBA" id="ARBA00023027"/>
    </source>
</evidence>
<evidence type="ECO:0000313" key="9">
    <source>
        <dbReference type="Proteomes" id="UP000199657"/>
    </source>
</evidence>
<dbReference type="EMBL" id="FOEG01000003">
    <property type="protein sequence ID" value="SEO81304.1"/>
    <property type="molecule type" value="Genomic_DNA"/>
</dbReference>
<dbReference type="GO" id="GO:0046294">
    <property type="term" value="P:formaldehyde catabolic process"/>
    <property type="evidence" value="ECO:0007669"/>
    <property type="project" value="TreeGrafter"/>
</dbReference>
<dbReference type="GO" id="GO:0008270">
    <property type="term" value="F:zinc ion binding"/>
    <property type="evidence" value="ECO:0007669"/>
    <property type="project" value="InterPro"/>
</dbReference>
<dbReference type="Gene3D" id="3.40.50.720">
    <property type="entry name" value="NAD(P)-binding Rossmann-like Domain"/>
    <property type="match status" value="1"/>
</dbReference>
<keyword evidence="5" id="KW-0520">NAD</keyword>
<dbReference type="AlphaFoldDB" id="A0A1H8SSH2"/>
<dbReference type="RefSeq" id="WP_091642353.1">
    <property type="nucleotide sequence ID" value="NZ_FOEG01000003.1"/>
</dbReference>
<dbReference type="GO" id="GO:0005829">
    <property type="term" value="C:cytosol"/>
    <property type="evidence" value="ECO:0007669"/>
    <property type="project" value="TreeGrafter"/>
</dbReference>
<dbReference type="Pfam" id="PF00107">
    <property type="entry name" value="ADH_zinc_N"/>
    <property type="match status" value="1"/>
</dbReference>
<dbReference type="InterPro" id="IPR002328">
    <property type="entry name" value="ADH_Zn_CS"/>
</dbReference>
<proteinExistence type="inferred from homology"/>
<dbReference type="GO" id="GO:0051903">
    <property type="term" value="F:S-(hydroxymethyl)glutathione dehydrogenase [NAD(P)+] activity"/>
    <property type="evidence" value="ECO:0007669"/>
    <property type="project" value="TreeGrafter"/>
</dbReference>
<dbReference type="SUPFAM" id="SSF51735">
    <property type="entry name" value="NAD(P)-binding Rossmann-fold domains"/>
    <property type="match status" value="1"/>
</dbReference>
<dbReference type="InterPro" id="IPR011032">
    <property type="entry name" value="GroES-like_sf"/>
</dbReference>
<comment type="similarity">
    <text evidence="6">Belongs to the zinc-containing alcohol dehydrogenase family.</text>
</comment>
<dbReference type="PROSITE" id="PS00059">
    <property type="entry name" value="ADH_ZINC"/>
    <property type="match status" value="1"/>
</dbReference>
<dbReference type="CDD" id="cd08279">
    <property type="entry name" value="Zn_ADH_class_III"/>
    <property type="match status" value="1"/>
</dbReference>